<evidence type="ECO:0000313" key="2">
    <source>
        <dbReference type="EMBL" id="KAJ8421745.1"/>
    </source>
</evidence>
<sequence>MKVASATIRRILIDTESSDCLRKLTYPGRDIVPLVHPILGFGRQEVNPTRMIRLPLRFREKVKAKNLEVDFLVVDVPMAYNIILGLPTLYKLKAVIASYLLKLQFEANDGSLGMMQGDQRTAQECYLHQYPERKDKKKNQNPRGALNVRVFVMVTFFGYPISVAFGVRARGLAI</sequence>
<gene>
    <name evidence="2" type="ORF">Cgig2_022428</name>
</gene>
<dbReference type="PANTHER" id="PTHR33240">
    <property type="entry name" value="OS08G0508500 PROTEIN"/>
    <property type="match status" value="1"/>
</dbReference>
<dbReference type="AlphaFoldDB" id="A0A9Q1JKN2"/>
<dbReference type="EMBL" id="JAKOGI010002563">
    <property type="protein sequence ID" value="KAJ8421745.1"/>
    <property type="molecule type" value="Genomic_DNA"/>
</dbReference>
<proteinExistence type="predicted"/>
<evidence type="ECO:0000313" key="3">
    <source>
        <dbReference type="Proteomes" id="UP001153076"/>
    </source>
</evidence>
<keyword evidence="1" id="KW-1133">Transmembrane helix</keyword>
<reference evidence="2" key="1">
    <citation type="submission" date="2022-04" db="EMBL/GenBank/DDBJ databases">
        <title>Carnegiea gigantea Genome sequencing and assembly v2.</title>
        <authorList>
            <person name="Copetti D."/>
            <person name="Sanderson M.J."/>
            <person name="Burquez A."/>
            <person name="Wojciechowski M.F."/>
        </authorList>
    </citation>
    <scope>NUCLEOTIDE SEQUENCE</scope>
    <source>
        <strain evidence="2">SGP5-SGP5p</strain>
        <tissue evidence="2">Aerial part</tissue>
    </source>
</reference>
<dbReference type="Proteomes" id="UP001153076">
    <property type="component" value="Unassembled WGS sequence"/>
</dbReference>
<accession>A0A9Q1JKN2</accession>
<feature type="transmembrane region" description="Helical" evidence="1">
    <location>
        <begin position="146"/>
        <end position="167"/>
    </location>
</feature>
<protein>
    <submittedName>
        <fullName evidence="2">Uncharacterized protein</fullName>
    </submittedName>
</protein>
<dbReference type="PANTHER" id="PTHR33240:SF17">
    <property type="entry name" value="EUKARYOTIC PEPTIDE CHAIN RELEASE FACTOR GTP-BINDING SUBUNIT-LIKE"/>
    <property type="match status" value="1"/>
</dbReference>
<dbReference type="OrthoDB" id="1746852at2759"/>
<organism evidence="2 3">
    <name type="scientific">Carnegiea gigantea</name>
    <dbReference type="NCBI Taxonomy" id="171969"/>
    <lineage>
        <taxon>Eukaryota</taxon>
        <taxon>Viridiplantae</taxon>
        <taxon>Streptophyta</taxon>
        <taxon>Embryophyta</taxon>
        <taxon>Tracheophyta</taxon>
        <taxon>Spermatophyta</taxon>
        <taxon>Magnoliopsida</taxon>
        <taxon>eudicotyledons</taxon>
        <taxon>Gunneridae</taxon>
        <taxon>Pentapetalae</taxon>
        <taxon>Caryophyllales</taxon>
        <taxon>Cactineae</taxon>
        <taxon>Cactaceae</taxon>
        <taxon>Cactoideae</taxon>
        <taxon>Echinocereeae</taxon>
        <taxon>Carnegiea</taxon>
    </lineage>
</organism>
<keyword evidence="1" id="KW-0812">Transmembrane</keyword>
<evidence type="ECO:0000256" key="1">
    <source>
        <dbReference type="SAM" id="Phobius"/>
    </source>
</evidence>
<name>A0A9Q1JKN2_9CARY</name>
<keyword evidence="1" id="KW-0472">Membrane</keyword>
<comment type="caution">
    <text evidence="2">The sequence shown here is derived from an EMBL/GenBank/DDBJ whole genome shotgun (WGS) entry which is preliminary data.</text>
</comment>
<keyword evidence="3" id="KW-1185">Reference proteome</keyword>